<protein>
    <recommendedName>
        <fullName evidence="3">Rhodopsin domain-containing protein</fullName>
    </recommendedName>
</protein>
<feature type="domain" description="Rhodopsin" evidence="3">
    <location>
        <begin position="42"/>
        <end position="277"/>
    </location>
</feature>
<dbReference type="HOGENOM" id="CLU_036632_1_0_1"/>
<name>A0A0D2G2F9_9EURO</name>
<feature type="transmembrane region" description="Helical" evidence="2">
    <location>
        <begin position="178"/>
        <end position="203"/>
    </location>
</feature>
<feature type="region of interest" description="Disordered" evidence="1">
    <location>
        <begin position="296"/>
        <end position="315"/>
    </location>
</feature>
<dbReference type="PANTHER" id="PTHR39614:SF2">
    <property type="entry name" value="INTEGRAL MEMBRANE PROTEIN"/>
    <property type="match status" value="1"/>
</dbReference>
<organism evidence="4 5">
    <name type="scientific">Fonsecaea pedrosoi CBS 271.37</name>
    <dbReference type="NCBI Taxonomy" id="1442368"/>
    <lineage>
        <taxon>Eukaryota</taxon>
        <taxon>Fungi</taxon>
        <taxon>Dikarya</taxon>
        <taxon>Ascomycota</taxon>
        <taxon>Pezizomycotina</taxon>
        <taxon>Eurotiomycetes</taxon>
        <taxon>Chaetothyriomycetidae</taxon>
        <taxon>Chaetothyriales</taxon>
        <taxon>Herpotrichiellaceae</taxon>
        <taxon>Fonsecaea</taxon>
    </lineage>
</organism>
<keyword evidence="2" id="KW-1133">Transmembrane helix</keyword>
<dbReference type="OrthoDB" id="3918601at2759"/>
<feature type="transmembrane region" description="Helical" evidence="2">
    <location>
        <begin position="16"/>
        <end position="37"/>
    </location>
</feature>
<feature type="compositionally biased region" description="Gly residues" evidence="1">
    <location>
        <begin position="297"/>
        <end position="315"/>
    </location>
</feature>
<reference evidence="4 5" key="1">
    <citation type="submission" date="2015-01" db="EMBL/GenBank/DDBJ databases">
        <title>The Genome Sequence of Fonsecaea pedrosoi CBS 271.37.</title>
        <authorList>
            <consortium name="The Broad Institute Genomics Platform"/>
            <person name="Cuomo C."/>
            <person name="de Hoog S."/>
            <person name="Gorbushina A."/>
            <person name="Stielow B."/>
            <person name="Teixiera M."/>
            <person name="Abouelleil A."/>
            <person name="Chapman S.B."/>
            <person name="Priest M."/>
            <person name="Young S.K."/>
            <person name="Wortman J."/>
            <person name="Nusbaum C."/>
            <person name="Birren B."/>
        </authorList>
    </citation>
    <scope>NUCLEOTIDE SEQUENCE [LARGE SCALE GENOMIC DNA]</scope>
    <source>
        <strain evidence="4 5">CBS 271.37</strain>
    </source>
</reference>
<feature type="transmembrane region" description="Helical" evidence="2">
    <location>
        <begin position="49"/>
        <end position="69"/>
    </location>
</feature>
<keyword evidence="5" id="KW-1185">Reference proteome</keyword>
<feature type="transmembrane region" description="Helical" evidence="2">
    <location>
        <begin position="247"/>
        <end position="269"/>
    </location>
</feature>
<accession>A0A0D2G2F9</accession>
<feature type="transmembrane region" description="Helical" evidence="2">
    <location>
        <begin position="97"/>
        <end position="121"/>
    </location>
</feature>
<gene>
    <name evidence="4" type="ORF">Z517_11709</name>
</gene>
<dbReference type="AlphaFoldDB" id="A0A0D2G2F9"/>
<dbReference type="Proteomes" id="UP000053029">
    <property type="component" value="Unassembled WGS sequence"/>
</dbReference>
<dbReference type="VEuPathDB" id="FungiDB:Z517_11709"/>
<dbReference type="GeneID" id="25311199"/>
<dbReference type="Pfam" id="PF20684">
    <property type="entry name" value="Fung_rhodopsin"/>
    <property type="match status" value="1"/>
</dbReference>
<keyword evidence="2" id="KW-0472">Membrane</keyword>
<dbReference type="RefSeq" id="XP_013278746.1">
    <property type="nucleotide sequence ID" value="XM_013423292.1"/>
</dbReference>
<dbReference type="EMBL" id="KN846976">
    <property type="protein sequence ID" value="KIW74938.1"/>
    <property type="molecule type" value="Genomic_DNA"/>
</dbReference>
<proteinExistence type="predicted"/>
<evidence type="ECO:0000313" key="5">
    <source>
        <dbReference type="Proteomes" id="UP000053029"/>
    </source>
</evidence>
<evidence type="ECO:0000259" key="3">
    <source>
        <dbReference type="Pfam" id="PF20684"/>
    </source>
</evidence>
<dbReference type="PANTHER" id="PTHR39614">
    <property type="entry name" value="INTEGRAL MEMBRANE PROTEIN"/>
    <property type="match status" value="1"/>
</dbReference>
<evidence type="ECO:0000256" key="2">
    <source>
        <dbReference type="SAM" id="Phobius"/>
    </source>
</evidence>
<sequence length="398" mass="43208">MGSHRFSPITPDNHAASVWIATLLCLIYSILTLALRGHLRWKMYRLDDYLALAATVIQVGEVAAVIVGLDNGLGKTQELLDQDELSDASRATFTSQILFIISATIAKASTICLMMRLFNLVGPRTAKDFRSKVLYWISVSVLVTMALWGLLSIVAVAVNCSLPGFIQGDSEGCGDQFLRWQLITAFDVITECILVLITVFVVWPVHLALAMKFQVVLAFAFRLPVAALSILHLHYVAKYTGADNPGIAIVPVIVIQQVQLCWSLIAATVPNLKSFVRSFSSGFGIQLDPSLTQAYGSGRGSGQRSGPGSGSGSGRLGRIMNVFELDSLPGKGTAKSRSAGKSYHDAEQYPIVPQQEAGDNKVTVIREDVSIDSGGSRDHIIRKDSQWDIHYETKQGPA</sequence>
<evidence type="ECO:0000256" key="1">
    <source>
        <dbReference type="SAM" id="MobiDB-lite"/>
    </source>
</evidence>
<feature type="transmembrane region" description="Helical" evidence="2">
    <location>
        <begin position="215"/>
        <end position="235"/>
    </location>
</feature>
<feature type="transmembrane region" description="Helical" evidence="2">
    <location>
        <begin position="133"/>
        <end position="158"/>
    </location>
</feature>
<dbReference type="InterPro" id="IPR049326">
    <property type="entry name" value="Rhodopsin_dom_fungi"/>
</dbReference>
<keyword evidence="2" id="KW-0812">Transmembrane</keyword>
<evidence type="ECO:0000313" key="4">
    <source>
        <dbReference type="EMBL" id="KIW74938.1"/>
    </source>
</evidence>